<dbReference type="OrthoDB" id="1918at2759"/>
<sequence>MLEVTATLDREVAIYLAGETVRVTVTVCNLSRGKQGISEQLAWGSLQLICERTIGASSSSSTSTASSRPRPTTSVTKSAATVYSSPPNILFCELQLAPGQSKQFTCDIPLSRNGIPPTFRGHLIKYSNRVTVAVSHVQEHIKSAHLPIRIIPSVGLETKLSIHTNPFLASALTRPSVVETVMSTVDDLTQARKSLAFALTHNSSTSRVALLTLPKKAYKLGDDVCGFLDFNGATTPCVQYSATIETEEHLIDADVEEGKKVFRRKNNFISVMKMIYFQKMVKVHSQTAPICTFSPDSTFRLSIPLTATPTFSTDSVQLKWKIRFVFVVTEQAYDVHLNGDVASSAAPIDVPVESFSWSTDLLVLPCKPQNAALIDNTFPNRISMTV</sequence>
<dbReference type="Pfam" id="PF08737">
    <property type="entry name" value="Rgp1"/>
    <property type="match status" value="2"/>
</dbReference>
<dbReference type="STRING" id="1611254.A0A2G5UGQ7"/>
<gene>
    <name evidence="2" type="primary">Cni-M01F1.9</name>
    <name evidence="2" type="synonym">Cnig_chr_III.g10511</name>
    <name evidence="2" type="ORF">B9Z55_010511</name>
</gene>
<feature type="compositionally biased region" description="Low complexity" evidence="1">
    <location>
        <begin position="57"/>
        <end position="74"/>
    </location>
</feature>
<dbReference type="AlphaFoldDB" id="A0A2G5UGQ7"/>
<feature type="region of interest" description="Disordered" evidence="1">
    <location>
        <begin position="57"/>
        <end position="79"/>
    </location>
</feature>
<comment type="caution">
    <text evidence="2">The sequence shown here is derived from an EMBL/GenBank/DDBJ whole genome shotgun (WGS) entry which is preliminary data.</text>
</comment>
<dbReference type="EMBL" id="PDUG01000003">
    <property type="protein sequence ID" value="PIC38521.1"/>
    <property type="molecule type" value="Genomic_DNA"/>
</dbReference>
<evidence type="ECO:0008006" key="4">
    <source>
        <dbReference type="Google" id="ProtNLM"/>
    </source>
</evidence>
<dbReference type="PANTHER" id="PTHR12507">
    <property type="entry name" value="REDUCED GROWTH PHENOTYPE 1 RGP1, YEAST -RELATED"/>
    <property type="match status" value="1"/>
</dbReference>
<accession>A0A2G5UGQ7</accession>
<organism evidence="2 3">
    <name type="scientific">Caenorhabditis nigoni</name>
    <dbReference type="NCBI Taxonomy" id="1611254"/>
    <lineage>
        <taxon>Eukaryota</taxon>
        <taxon>Metazoa</taxon>
        <taxon>Ecdysozoa</taxon>
        <taxon>Nematoda</taxon>
        <taxon>Chromadorea</taxon>
        <taxon>Rhabditida</taxon>
        <taxon>Rhabditina</taxon>
        <taxon>Rhabditomorpha</taxon>
        <taxon>Rhabditoidea</taxon>
        <taxon>Rhabditidae</taxon>
        <taxon>Peloderinae</taxon>
        <taxon>Caenorhabditis</taxon>
    </lineage>
</organism>
<keyword evidence="3" id="KW-1185">Reference proteome</keyword>
<name>A0A2G5UGQ7_9PELO</name>
<reference evidence="3" key="1">
    <citation type="submission" date="2017-10" db="EMBL/GenBank/DDBJ databases">
        <title>Rapid genome shrinkage in a self-fertile nematode reveals novel sperm competition proteins.</title>
        <authorList>
            <person name="Yin D."/>
            <person name="Schwarz E.M."/>
            <person name="Thomas C.G."/>
            <person name="Felde R.L."/>
            <person name="Korf I.F."/>
            <person name="Cutter A.D."/>
            <person name="Schartner C.M."/>
            <person name="Ralston E.J."/>
            <person name="Meyer B.J."/>
            <person name="Haag E.S."/>
        </authorList>
    </citation>
    <scope>NUCLEOTIDE SEQUENCE [LARGE SCALE GENOMIC DNA]</scope>
    <source>
        <strain evidence="3">JU1422</strain>
    </source>
</reference>
<evidence type="ECO:0000256" key="1">
    <source>
        <dbReference type="SAM" id="MobiDB-lite"/>
    </source>
</evidence>
<dbReference type="InterPro" id="IPR014848">
    <property type="entry name" value="Rgp1"/>
</dbReference>
<protein>
    <recommendedName>
        <fullName evidence="4">Arrestin C-terminal-like domain-containing protein</fullName>
    </recommendedName>
</protein>
<evidence type="ECO:0000313" key="2">
    <source>
        <dbReference type="EMBL" id="PIC38521.1"/>
    </source>
</evidence>
<proteinExistence type="predicted"/>
<dbReference type="Proteomes" id="UP000230233">
    <property type="component" value="Chromosome III"/>
</dbReference>
<evidence type="ECO:0000313" key="3">
    <source>
        <dbReference type="Proteomes" id="UP000230233"/>
    </source>
</evidence>